<protein>
    <submittedName>
        <fullName evidence="1">Uncharacterized protein</fullName>
    </submittedName>
</protein>
<sequence>MPNLRGSWRNMEIRKATDLKKKKGGIPTESFSPISSSHLIRNHKESNYLGDLEDTAADFQIGSNKSQAPFASTQENTTLTHDSMPQLDDIKIKYHPNSSLATRINHFEDYNQEANLVPVPESDWQPWFPYRHLQDFVACELALESCMNEGQIDCMLNLINSTTSKQAAFSLRSYSDTKKG</sequence>
<reference evidence="1 2" key="1">
    <citation type="submission" date="2018-02" db="EMBL/GenBank/DDBJ databases">
        <title>Genome sequence of the basidiomycete white-rot fungus Phlebia centrifuga.</title>
        <authorList>
            <person name="Granchi Z."/>
            <person name="Peng M."/>
            <person name="de Vries R.P."/>
            <person name="Hilden K."/>
            <person name="Makela M.R."/>
            <person name="Grigoriev I."/>
            <person name="Riley R."/>
        </authorList>
    </citation>
    <scope>NUCLEOTIDE SEQUENCE [LARGE SCALE GENOMIC DNA]</scope>
    <source>
        <strain evidence="1 2">FBCC195</strain>
    </source>
</reference>
<organism evidence="1 2">
    <name type="scientific">Hermanssonia centrifuga</name>
    <dbReference type="NCBI Taxonomy" id="98765"/>
    <lineage>
        <taxon>Eukaryota</taxon>
        <taxon>Fungi</taxon>
        <taxon>Dikarya</taxon>
        <taxon>Basidiomycota</taxon>
        <taxon>Agaricomycotina</taxon>
        <taxon>Agaricomycetes</taxon>
        <taxon>Polyporales</taxon>
        <taxon>Meruliaceae</taxon>
        <taxon>Hermanssonia</taxon>
    </lineage>
</organism>
<dbReference type="OrthoDB" id="3239511at2759"/>
<gene>
    <name evidence="1" type="ORF">PHLCEN_2v5207</name>
</gene>
<name>A0A2R6P8Q0_9APHY</name>
<evidence type="ECO:0000313" key="1">
    <source>
        <dbReference type="EMBL" id="PSR87273.1"/>
    </source>
</evidence>
<proteinExistence type="predicted"/>
<keyword evidence="2" id="KW-1185">Reference proteome</keyword>
<dbReference type="STRING" id="98765.A0A2R6P8Q0"/>
<accession>A0A2R6P8Q0</accession>
<dbReference type="AlphaFoldDB" id="A0A2R6P8Q0"/>
<dbReference type="Proteomes" id="UP000186601">
    <property type="component" value="Unassembled WGS sequence"/>
</dbReference>
<comment type="caution">
    <text evidence="1">The sequence shown here is derived from an EMBL/GenBank/DDBJ whole genome shotgun (WGS) entry which is preliminary data.</text>
</comment>
<dbReference type="EMBL" id="MLYV02000515">
    <property type="protein sequence ID" value="PSR87273.1"/>
    <property type="molecule type" value="Genomic_DNA"/>
</dbReference>
<evidence type="ECO:0000313" key="2">
    <source>
        <dbReference type="Proteomes" id="UP000186601"/>
    </source>
</evidence>